<reference evidence="2 3" key="1">
    <citation type="submission" date="2023-05" db="EMBL/GenBank/DDBJ databases">
        <title>A 100% complete, gapless, phased diploid assembly of the Scenedesmus obliquus UTEX 3031 genome.</title>
        <authorList>
            <person name="Biondi T.C."/>
            <person name="Hanschen E.R."/>
            <person name="Kwon T."/>
            <person name="Eng W."/>
            <person name="Kruse C.P.S."/>
            <person name="Koehler S.I."/>
            <person name="Kunde Y."/>
            <person name="Gleasner C.D."/>
            <person name="You Mak K.T."/>
            <person name="Polle J."/>
            <person name="Hovde B.T."/>
            <person name="Starkenburg S.R."/>
        </authorList>
    </citation>
    <scope>NUCLEOTIDE SEQUENCE [LARGE SCALE GENOMIC DNA]</scope>
    <source>
        <strain evidence="2 3">DOE0152z</strain>
    </source>
</reference>
<gene>
    <name evidence="2" type="ORF">OEZ85_003572</name>
</gene>
<evidence type="ECO:0000313" key="3">
    <source>
        <dbReference type="Proteomes" id="UP001244341"/>
    </source>
</evidence>
<dbReference type="Proteomes" id="UP001244341">
    <property type="component" value="Chromosome 10b"/>
</dbReference>
<proteinExistence type="predicted"/>
<organism evidence="2 3">
    <name type="scientific">Tetradesmus obliquus</name>
    <name type="common">Green alga</name>
    <name type="synonym">Acutodesmus obliquus</name>
    <dbReference type="NCBI Taxonomy" id="3088"/>
    <lineage>
        <taxon>Eukaryota</taxon>
        <taxon>Viridiplantae</taxon>
        <taxon>Chlorophyta</taxon>
        <taxon>core chlorophytes</taxon>
        <taxon>Chlorophyceae</taxon>
        <taxon>CS clade</taxon>
        <taxon>Sphaeropleales</taxon>
        <taxon>Scenedesmaceae</taxon>
        <taxon>Tetradesmus</taxon>
    </lineage>
</organism>
<dbReference type="EMBL" id="CP126217">
    <property type="protein sequence ID" value="WIA18900.1"/>
    <property type="molecule type" value="Genomic_DNA"/>
</dbReference>
<evidence type="ECO:0000256" key="1">
    <source>
        <dbReference type="SAM" id="MobiDB-lite"/>
    </source>
</evidence>
<evidence type="ECO:0000313" key="2">
    <source>
        <dbReference type="EMBL" id="WIA18900.1"/>
    </source>
</evidence>
<protein>
    <submittedName>
        <fullName evidence="2">Uncharacterized protein</fullName>
    </submittedName>
</protein>
<feature type="region of interest" description="Disordered" evidence="1">
    <location>
        <begin position="43"/>
        <end position="66"/>
    </location>
</feature>
<sequence>MLGANELLMPMSTNRTAPHSRYAASPLPTVLLVEPSAVHDLMPQQQRRASGRHAASHQQQQQQYSCKQHARALAAAGDLMAQEVAAGVDRDTPPAAVLTSNCAVSMSAQDACTTPTCTALIAERERRAC</sequence>
<accession>A0ABY8UC68</accession>
<keyword evidence="3" id="KW-1185">Reference proteome</keyword>
<name>A0ABY8UC68_TETOB</name>